<dbReference type="SUPFAM" id="SSF46785">
    <property type="entry name" value="Winged helix' DNA-binding domain"/>
    <property type="match status" value="1"/>
</dbReference>
<evidence type="ECO:0000256" key="2">
    <source>
        <dbReference type="ARBA" id="ARBA00023015"/>
    </source>
</evidence>
<protein>
    <submittedName>
        <fullName evidence="6">LysR family transcriptional regulator YeiE</fullName>
    </submittedName>
</protein>
<dbReference type="Gene3D" id="3.40.190.290">
    <property type="match status" value="1"/>
</dbReference>
<evidence type="ECO:0000313" key="7">
    <source>
        <dbReference type="Proteomes" id="UP000005522"/>
    </source>
</evidence>
<dbReference type="PANTHER" id="PTHR30126">
    <property type="entry name" value="HTH-TYPE TRANSCRIPTIONAL REGULATOR"/>
    <property type="match status" value="1"/>
</dbReference>
<dbReference type="GeneID" id="92932755"/>
<dbReference type="Proteomes" id="UP000005522">
    <property type="component" value="Chromosome"/>
</dbReference>
<dbReference type="RefSeq" id="WP_004869509.1">
    <property type="nucleotide sequence ID" value="NZ_CP005986.1"/>
</dbReference>
<dbReference type="KEGG" id="acz:Acaty_c2699"/>
<keyword evidence="4" id="KW-0804">Transcription</keyword>
<evidence type="ECO:0000256" key="3">
    <source>
        <dbReference type="ARBA" id="ARBA00023125"/>
    </source>
</evidence>
<proteinExistence type="inferred from homology"/>
<dbReference type="PROSITE" id="PS50931">
    <property type="entry name" value="HTH_LYSR"/>
    <property type="match status" value="1"/>
</dbReference>
<evidence type="ECO:0000313" key="6">
    <source>
        <dbReference type="EMBL" id="AIA56537.1"/>
    </source>
</evidence>
<dbReference type="Pfam" id="PF03466">
    <property type="entry name" value="LysR_substrate"/>
    <property type="match status" value="1"/>
</dbReference>
<dbReference type="PANTHER" id="PTHR30126:SF39">
    <property type="entry name" value="HTH-TYPE TRANSCRIPTIONAL REGULATOR CYSL"/>
    <property type="match status" value="1"/>
</dbReference>
<dbReference type="GO" id="GO:0000976">
    <property type="term" value="F:transcription cis-regulatory region binding"/>
    <property type="evidence" value="ECO:0007669"/>
    <property type="project" value="TreeGrafter"/>
</dbReference>
<dbReference type="InterPro" id="IPR005119">
    <property type="entry name" value="LysR_subst-bd"/>
</dbReference>
<dbReference type="HOGENOM" id="CLU_039613_6_1_6"/>
<dbReference type="InterPro" id="IPR000847">
    <property type="entry name" value="LysR_HTH_N"/>
</dbReference>
<dbReference type="InterPro" id="IPR036390">
    <property type="entry name" value="WH_DNA-bd_sf"/>
</dbReference>
<name>A0A060A352_ACICK</name>
<dbReference type="AlphaFoldDB" id="A0A060A352"/>
<sequence>MRYSPEDILIFLEVAEAGGVAAGSRRLSRSQPAISERLQHLQQALGEPLYRRSGRGIRLTSAGESLLPLARRLREDLTEVELWSAHRHSLQEGELRIAASTTVANYFLMEHLAEFRSRYPGIGLRLKAGPLARDTNWSDWDLIFTEEPLPASALPSSLRQIPWRRDEIVAILPRDHPWVREGRRSVDWPTVLTQPIVWREPHSGVRRRVEAALDAAGLRPQYAVEVTGIEALRDAVAAGLGLGFGSVEALDKVRWPLASMHLDPPRGLFWDLYLVYPVAPLRSRALQALLGVLGLAI</sequence>
<dbReference type="InterPro" id="IPR036388">
    <property type="entry name" value="WH-like_DNA-bd_sf"/>
</dbReference>
<reference evidence="6 7" key="1">
    <citation type="journal article" date="2009" name="J. Bacteriol.">
        <title>Draft genome sequence of the extremely acidophilic bacterium Acidithiobacillus caldus ATCC 51756 reveals metabolic versatility in the genus Acidithiobacillus.</title>
        <authorList>
            <person name="Valdes J."/>
            <person name="Quatrini R."/>
            <person name="Hallberg K."/>
            <person name="Dopson M."/>
            <person name="Valenzuela P.D."/>
            <person name="Holmes D.S."/>
        </authorList>
    </citation>
    <scope>NUCLEOTIDE SEQUENCE [LARGE SCALE GENOMIC DNA]</scope>
    <source>
        <strain evidence="7">ATCC 51756 / DSM 8584 / KU</strain>
    </source>
</reference>
<dbReference type="SUPFAM" id="SSF53850">
    <property type="entry name" value="Periplasmic binding protein-like II"/>
    <property type="match status" value="1"/>
</dbReference>
<dbReference type="Gene3D" id="1.10.10.10">
    <property type="entry name" value="Winged helix-like DNA-binding domain superfamily/Winged helix DNA-binding domain"/>
    <property type="match status" value="1"/>
</dbReference>
<feature type="domain" description="HTH lysR-type" evidence="5">
    <location>
        <begin position="1"/>
        <end position="60"/>
    </location>
</feature>
<evidence type="ECO:0000256" key="4">
    <source>
        <dbReference type="ARBA" id="ARBA00023163"/>
    </source>
</evidence>
<evidence type="ECO:0000259" key="5">
    <source>
        <dbReference type="PROSITE" id="PS50931"/>
    </source>
</evidence>
<gene>
    <name evidence="6" type="ORF">Acaty_c2699</name>
</gene>
<keyword evidence="3" id="KW-0238">DNA-binding</keyword>
<evidence type="ECO:0000256" key="1">
    <source>
        <dbReference type="ARBA" id="ARBA00009437"/>
    </source>
</evidence>
<accession>A0A060A352</accession>
<dbReference type="EMBL" id="CP005986">
    <property type="protein sequence ID" value="AIA56537.1"/>
    <property type="molecule type" value="Genomic_DNA"/>
</dbReference>
<dbReference type="Pfam" id="PF00126">
    <property type="entry name" value="HTH_1"/>
    <property type="match status" value="1"/>
</dbReference>
<dbReference type="eggNOG" id="COG0583">
    <property type="taxonomic scope" value="Bacteria"/>
</dbReference>
<organism evidence="6 7">
    <name type="scientific">Acidithiobacillus caldus (strain ATCC 51756 / DSM 8584 / KU)</name>
    <dbReference type="NCBI Taxonomy" id="637389"/>
    <lineage>
        <taxon>Bacteria</taxon>
        <taxon>Pseudomonadati</taxon>
        <taxon>Pseudomonadota</taxon>
        <taxon>Acidithiobacillia</taxon>
        <taxon>Acidithiobacillales</taxon>
        <taxon>Acidithiobacillaceae</taxon>
        <taxon>Acidithiobacillus</taxon>
    </lineage>
</organism>
<dbReference type="GO" id="GO:0003700">
    <property type="term" value="F:DNA-binding transcription factor activity"/>
    <property type="evidence" value="ECO:0007669"/>
    <property type="project" value="InterPro"/>
</dbReference>
<comment type="similarity">
    <text evidence="1">Belongs to the LysR transcriptional regulatory family.</text>
</comment>
<keyword evidence="2" id="KW-0805">Transcription regulation</keyword>